<dbReference type="InterPro" id="IPR014729">
    <property type="entry name" value="Rossmann-like_a/b/a_fold"/>
</dbReference>
<dbReference type="Pfam" id="PF00582">
    <property type="entry name" value="Usp"/>
    <property type="match status" value="2"/>
</dbReference>
<reference evidence="3 4" key="1">
    <citation type="submission" date="2019-04" db="EMBL/GenBank/DDBJ databases">
        <authorList>
            <person name="Dong K."/>
        </authorList>
    </citation>
    <scope>NUCLEOTIDE SEQUENCE [LARGE SCALE GENOMIC DNA]</scope>
    <source>
        <strain evidence="4">dk3543</strain>
    </source>
</reference>
<evidence type="ECO:0000259" key="2">
    <source>
        <dbReference type="Pfam" id="PF00582"/>
    </source>
</evidence>
<proteinExistence type="inferred from homology"/>
<evidence type="ECO:0000313" key="3">
    <source>
        <dbReference type="EMBL" id="TKI64250.1"/>
    </source>
</evidence>
<comment type="caution">
    <text evidence="3">The sequence shown here is derived from an EMBL/GenBank/DDBJ whole genome shotgun (WGS) entry which is preliminary data.</text>
</comment>
<dbReference type="OrthoDB" id="3819459at2"/>
<accession>A0A4U2YSW6</accession>
<feature type="domain" description="UspA" evidence="2">
    <location>
        <begin position="9"/>
        <end position="140"/>
    </location>
</feature>
<dbReference type="AlphaFoldDB" id="A0A4U2YSW6"/>
<name>A0A4U2YSW6_9ACTN</name>
<gene>
    <name evidence="3" type="ORF">FC770_03595</name>
</gene>
<dbReference type="EMBL" id="SZPY01000001">
    <property type="protein sequence ID" value="TKI64250.1"/>
    <property type="molecule type" value="Genomic_DNA"/>
</dbReference>
<dbReference type="InterPro" id="IPR006015">
    <property type="entry name" value="Universal_stress_UspA"/>
</dbReference>
<dbReference type="CDD" id="cd00293">
    <property type="entry name" value="USP-like"/>
    <property type="match status" value="1"/>
</dbReference>
<dbReference type="PANTHER" id="PTHR46268">
    <property type="entry name" value="STRESS RESPONSE PROTEIN NHAX"/>
    <property type="match status" value="1"/>
</dbReference>
<dbReference type="RefSeq" id="WP_137064710.1">
    <property type="nucleotide sequence ID" value="NZ_CP040748.1"/>
</dbReference>
<dbReference type="Gene3D" id="3.40.50.620">
    <property type="entry name" value="HUPs"/>
    <property type="match status" value="2"/>
</dbReference>
<keyword evidence="4" id="KW-1185">Reference proteome</keyword>
<dbReference type="PRINTS" id="PR01438">
    <property type="entry name" value="UNVRSLSTRESS"/>
</dbReference>
<dbReference type="Proteomes" id="UP000307808">
    <property type="component" value="Unassembled WGS sequence"/>
</dbReference>
<organism evidence="3 4">
    <name type="scientific">Nocardioides jishulii</name>
    <dbReference type="NCBI Taxonomy" id="2575440"/>
    <lineage>
        <taxon>Bacteria</taxon>
        <taxon>Bacillati</taxon>
        <taxon>Actinomycetota</taxon>
        <taxon>Actinomycetes</taxon>
        <taxon>Propionibacteriales</taxon>
        <taxon>Nocardioidaceae</taxon>
        <taxon>Nocardioides</taxon>
    </lineage>
</organism>
<dbReference type="SUPFAM" id="SSF52402">
    <property type="entry name" value="Adenine nucleotide alpha hydrolases-like"/>
    <property type="match status" value="2"/>
</dbReference>
<comment type="similarity">
    <text evidence="1">Belongs to the universal stress protein A family.</text>
</comment>
<evidence type="ECO:0000313" key="4">
    <source>
        <dbReference type="Proteomes" id="UP000307808"/>
    </source>
</evidence>
<protein>
    <submittedName>
        <fullName evidence="3">Universal stress protein</fullName>
    </submittedName>
</protein>
<dbReference type="PANTHER" id="PTHR46268:SF6">
    <property type="entry name" value="UNIVERSAL STRESS PROTEIN UP12"/>
    <property type="match status" value="1"/>
</dbReference>
<dbReference type="InterPro" id="IPR006016">
    <property type="entry name" value="UspA"/>
</dbReference>
<sequence>MTDSPTTPTVAVAVDGSDANVAAISWAVMQADRTGADLVIVTVAEPYEVIGSYVPEISPTEYLVPVVQAAVARATETLEDVRVSTTLVTGHPVPVIQELAEEHDLLVMGKRGLGALGRLVMGSTSIAVAGRAATPVVVVPDGWDAQSRLDAPVVVGVDVDKDHGAGLHFAFAMASERGVSLTAVQVWEPHPALTGDSGVYISAFDDWAATAGGEFKARLDQMASEFPGVDVEVVQLVGQPARHLLEHAAEAQLLVLGRDAKERLSGFALGSVARSVLHHSSIPVAVIPA</sequence>
<evidence type="ECO:0000256" key="1">
    <source>
        <dbReference type="ARBA" id="ARBA00008791"/>
    </source>
</evidence>
<feature type="domain" description="UspA" evidence="2">
    <location>
        <begin position="153"/>
        <end position="288"/>
    </location>
</feature>